<protein>
    <submittedName>
        <fullName evidence="2">Uncharacterized protein</fullName>
    </submittedName>
</protein>
<organism evidence="2 3">
    <name type="scientific">Linnemannia elongata AG-77</name>
    <dbReference type="NCBI Taxonomy" id="1314771"/>
    <lineage>
        <taxon>Eukaryota</taxon>
        <taxon>Fungi</taxon>
        <taxon>Fungi incertae sedis</taxon>
        <taxon>Mucoromycota</taxon>
        <taxon>Mortierellomycotina</taxon>
        <taxon>Mortierellomycetes</taxon>
        <taxon>Mortierellales</taxon>
        <taxon>Mortierellaceae</taxon>
        <taxon>Linnemannia</taxon>
    </lineage>
</organism>
<evidence type="ECO:0000313" key="3">
    <source>
        <dbReference type="Proteomes" id="UP000078512"/>
    </source>
</evidence>
<evidence type="ECO:0000256" key="1">
    <source>
        <dbReference type="SAM" id="MobiDB-lite"/>
    </source>
</evidence>
<dbReference type="EMBL" id="KV442049">
    <property type="protein sequence ID" value="OAQ28415.1"/>
    <property type="molecule type" value="Genomic_DNA"/>
</dbReference>
<keyword evidence="3" id="KW-1185">Reference proteome</keyword>
<gene>
    <name evidence="2" type="ORF">K457DRAFT_138852</name>
</gene>
<feature type="compositionally biased region" description="Basic residues" evidence="1">
    <location>
        <begin position="27"/>
        <end position="48"/>
    </location>
</feature>
<dbReference type="AlphaFoldDB" id="A0A197JT81"/>
<dbReference type="Proteomes" id="UP000078512">
    <property type="component" value="Unassembled WGS sequence"/>
</dbReference>
<sequence>MAQPLYSPVCVGRCHQGPDRRPQRWSQRQRQRQRRHQQQHGQQHRYLRARLSQRPASIAQPTSLHPTRIREGQEGERRKASAEEAEEERL</sequence>
<evidence type="ECO:0000313" key="2">
    <source>
        <dbReference type="EMBL" id="OAQ28415.1"/>
    </source>
</evidence>
<name>A0A197JT81_9FUNG</name>
<proteinExistence type="predicted"/>
<feature type="region of interest" description="Disordered" evidence="1">
    <location>
        <begin position="1"/>
        <end position="90"/>
    </location>
</feature>
<feature type="compositionally biased region" description="Basic and acidic residues" evidence="1">
    <location>
        <begin position="68"/>
        <end position="90"/>
    </location>
</feature>
<accession>A0A197JT81</accession>
<reference evidence="2 3" key="1">
    <citation type="submission" date="2016-05" db="EMBL/GenBank/DDBJ databases">
        <title>Genome sequencing reveals origins of a unique bacterial endosymbiosis in the earliest lineages of terrestrial Fungi.</title>
        <authorList>
            <consortium name="DOE Joint Genome Institute"/>
            <person name="Uehling J."/>
            <person name="Gryganskyi A."/>
            <person name="Hameed K."/>
            <person name="Tschaplinski T."/>
            <person name="Misztal P."/>
            <person name="Wu S."/>
            <person name="Desiro A."/>
            <person name="Vande Pol N."/>
            <person name="Du Z.-Y."/>
            <person name="Zienkiewicz A."/>
            <person name="Zienkiewicz K."/>
            <person name="Morin E."/>
            <person name="Tisserant E."/>
            <person name="Splivallo R."/>
            <person name="Hainaut M."/>
            <person name="Henrissat B."/>
            <person name="Ohm R."/>
            <person name="Kuo A."/>
            <person name="Yan J."/>
            <person name="Lipzen A."/>
            <person name="Nolan M."/>
            <person name="Labutti K."/>
            <person name="Barry K."/>
            <person name="Goldstein A."/>
            <person name="Labbe J."/>
            <person name="Schadt C."/>
            <person name="Tuskan G."/>
            <person name="Grigoriev I."/>
            <person name="Martin F."/>
            <person name="Vilgalys R."/>
            <person name="Bonito G."/>
        </authorList>
    </citation>
    <scope>NUCLEOTIDE SEQUENCE [LARGE SCALE GENOMIC DNA]</scope>
    <source>
        <strain evidence="2 3">AG-77</strain>
    </source>
</reference>